<feature type="compositionally biased region" description="Basic and acidic residues" evidence="1">
    <location>
        <begin position="442"/>
        <end position="464"/>
    </location>
</feature>
<name>A0A6C0JPD3_9ZZZZ</name>
<dbReference type="EMBL" id="MN740660">
    <property type="protein sequence ID" value="QHU06666.1"/>
    <property type="molecule type" value="Genomic_DNA"/>
</dbReference>
<organism evidence="2">
    <name type="scientific">viral metagenome</name>
    <dbReference type="NCBI Taxonomy" id="1070528"/>
    <lineage>
        <taxon>unclassified sequences</taxon>
        <taxon>metagenomes</taxon>
        <taxon>organismal metagenomes</taxon>
    </lineage>
</organism>
<accession>A0A6C0JPD3</accession>
<proteinExistence type="predicted"/>
<protein>
    <recommendedName>
        <fullName evidence="3">SAP domain-containing protein</fullName>
    </recommendedName>
</protein>
<evidence type="ECO:0000256" key="1">
    <source>
        <dbReference type="SAM" id="MobiDB-lite"/>
    </source>
</evidence>
<evidence type="ECO:0008006" key="3">
    <source>
        <dbReference type="Google" id="ProtNLM"/>
    </source>
</evidence>
<sequence>MSKKQLMDKCKELGLTSTGSTKAVLIKRLKNVSIEGVLGLSSDKYIQICLSYRHTTELKELALVNKFHDALSTAMKANITNPDKGWRLELMVKHDREFYHTIKPDGTCGFLMDYVMTTYRHAMTVEQKNEMPTHHSYIDLDDKDAKKKVLDYAISVRDAPVRNPLAFDRVGYIDEWNKKINGFIDFLKHYTDSTNRLSDSDLWFSTQSIDLFRQNDVSPYSLFQYNSDDNVVYSKFMSDTRYMNRAYKFTYSELREILITNNFAVLADCHYYPYRAYHNLTALLDEAVEDLCVNLSSYLLTPTTETVPSNIKSVKSAKIDVVLDHDAKLSRTSKSIPKTVKAAKHAVVLGHEEDEFSCGDSDSDYEFANPNAPVVDCLYTNQDREDDDYIEPVDKIIGDVPYSTEEVAFDIDDDREVATESMTVKGSTKKKGKCVQTKRKERKESSEVGHEVRRKKDVDSKKHGSREVNMLNKVRHLYFPRKLFVPNLLYGYRIVKLGHIGGHFLRQSLQFYGRENATT</sequence>
<reference evidence="2" key="1">
    <citation type="journal article" date="2020" name="Nature">
        <title>Giant virus diversity and host interactions through global metagenomics.</title>
        <authorList>
            <person name="Schulz F."/>
            <person name="Roux S."/>
            <person name="Paez-Espino D."/>
            <person name="Jungbluth S."/>
            <person name="Walsh D.A."/>
            <person name="Denef V.J."/>
            <person name="McMahon K.D."/>
            <person name="Konstantinidis K.T."/>
            <person name="Eloe-Fadrosh E.A."/>
            <person name="Kyrpides N.C."/>
            <person name="Woyke T."/>
        </authorList>
    </citation>
    <scope>NUCLEOTIDE SEQUENCE</scope>
    <source>
        <strain evidence="2">GVMAG-S-1035315-10</strain>
    </source>
</reference>
<feature type="region of interest" description="Disordered" evidence="1">
    <location>
        <begin position="437"/>
        <end position="464"/>
    </location>
</feature>
<evidence type="ECO:0000313" key="2">
    <source>
        <dbReference type="EMBL" id="QHU06666.1"/>
    </source>
</evidence>
<dbReference type="AlphaFoldDB" id="A0A6C0JPD3"/>